<proteinExistence type="predicted"/>
<dbReference type="EMBL" id="PGOL01002149">
    <property type="protein sequence ID" value="PKI50071.1"/>
    <property type="molecule type" value="Genomic_DNA"/>
</dbReference>
<sequence length="323" mass="35822">MTLSLPRDEVVTCREPLNRARPPFFNLFLYRVSTVFFISFSLHFQLKSVLHTPQAGAYRSARVESHYESPITVILSQLGVQYHRPCIKRPPGVSCGAISSSGANRVCFDPTGSVFFTGLFFISGKSTRALRPKPPQTRSLVSWESNATGPARKFHLDQPVQLRQARLPVGSVADPTSLIRVYSFQGAELNSQALFPAFLDFSRIPRLGVRELETPRSMGEKGQPVPITCCTGYNAPNHRTRGPTPPNSLSACNPSAEWDLASIHRHTPNMAYVEGNLDWMRETCLDITQELDRSDDYSGNQPVLLQTVGSIGLDPRLLEPALP</sequence>
<gene>
    <name evidence="1" type="ORF">CRG98_029540</name>
</gene>
<dbReference type="Proteomes" id="UP000233551">
    <property type="component" value="Unassembled WGS sequence"/>
</dbReference>
<accession>A0A2I0J1G2</accession>
<reference evidence="1 2" key="1">
    <citation type="submission" date="2017-11" db="EMBL/GenBank/DDBJ databases">
        <title>De-novo sequencing of pomegranate (Punica granatum L.) genome.</title>
        <authorList>
            <person name="Akparov Z."/>
            <person name="Amiraslanov A."/>
            <person name="Hajiyeva S."/>
            <person name="Abbasov M."/>
            <person name="Kaur K."/>
            <person name="Hamwieh A."/>
            <person name="Solovyev V."/>
            <person name="Salamov A."/>
            <person name="Braich B."/>
            <person name="Kosarev P."/>
            <person name="Mahmoud A."/>
            <person name="Hajiyev E."/>
            <person name="Babayeva S."/>
            <person name="Izzatullayeva V."/>
            <person name="Mammadov A."/>
            <person name="Mammadov A."/>
            <person name="Sharifova S."/>
            <person name="Ojaghi J."/>
            <person name="Eynullazada K."/>
            <person name="Bayramov B."/>
            <person name="Abdulazimova A."/>
            <person name="Shahmuradov I."/>
        </authorList>
    </citation>
    <scope>NUCLEOTIDE SEQUENCE [LARGE SCALE GENOMIC DNA]</scope>
    <source>
        <strain evidence="2">cv. AG2017</strain>
        <tissue evidence="1">Leaf</tissue>
    </source>
</reference>
<comment type="caution">
    <text evidence="1">The sequence shown here is derived from an EMBL/GenBank/DDBJ whole genome shotgun (WGS) entry which is preliminary data.</text>
</comment>
<keyword evidence="2" id="KW-1185">Reference proteome</keyword>
<evidence type="ECO:0000313" key="1">
    <source>
        <dbReference type="EMBL" id="PKI50071.1"/>
    </source>
</evidence>
<evidence type="ECO:0000313" key="2">
    <source>
        <dbReference type="Proteomes" id="UP000233551"/>
    </source>
</evidence>
<name>A0A2I0J1G2_PUNGR</name>
<dbReference type="AlphaFoldDB" id="A0A2I0J1G2"/>
<protein>
    <submittedName>
        <fullName evidence="1">Uncharacterized protein</fullName>
    </submittedName>
</protein>
<organism evidence="1 2">
    <name type="scientific">Punica granatum</name>
    <name type="common">Pomegranate</name>
    <dbReference type="NCBI Taxonomy" id="22663"/>
    <lineage>
        <taxon>Eukaryota</taxon>
        <taxon>Viridiplantae</taxon>
        <taxon>Streptophyta</taxon>
        <taxon>Embryophyta</taxon>
        <taxon>Tracheophyta</taxon>
        <taxon>Spermatophyta</taxon>
        <taxon>Magnoliopsida</taxon>
        <taxon>eudicotyledons</taxon>
        <taxon>Gunneridae</taxon>
        <taxon>Pentapetalae</taxon>
        <taxon>rosids</taxon>
        <taxon>malvids</taxon>
        <taxon>Myrtales</taxon>
        <taxon>Lythraceae</taxon>
        <taxon>Punica</taxon>
    </lineage>
</organism>